<dbReference type="Pfam" id="PF08240">
    <property type="entry name" value="ADH_N"/>
    <property type="match status" value="1"/>
</dbReference>
<organism evidence="7 8">
    <name type="scientific">Sphingobium chlorophenolicum</name>
    <dbReference type="NCBI Taxonomy" id="46429"/>
    <lineage>
        <taxon>Bacteria</taxon>
        <taxon>Pseudomonadati</taxon>
        <taxon>Pseudomonadota</taxon>
        <taxon>Alphaproteobacteria</taxon>
        <taxon>Sphingomonadales</taxon>
        <taxon>Sphingomonadaceae</taxon>
        <taxon>Sphingobium</taxon>
    </lineage>
</organism>
<sequence>MKAARIDRFGGPEIFNVIDLPTPEVGPRQILVRVAACGVNFAETKLRQNKFYPISLPIVLGSEVAGTVEAVGSEVNEFGIGDRVAAPMFADASRSGGYAELAVGHADTAVRLPDNLSFDDAVAAMAQGLTALYMVKTNDVAGKRVLITSAAGGVGSWLIQLCRQAGAKTIVGAVSSDAKFQTVLDLGASAAINYGIQGWTDAAREHFDGHGPDIIFEGAGGAVIPQCLEMLENFGKFILYSSRTIDDLSIGSAEAMGLNFKNQSIVGFSLAGFSSPRHVRDGLSELYELVAQGSVRTIIGGRYPLDRIADAHRALESRETIGKILLTIGQN</sequence>
<dbReference type="InterPro" id="IPR051603">
    <property type="entry name" value="Zinc-ADH_QOR/CCCR"/>
</dbReference>
<comment type="caution">
    <text evidence="7">The sequence shown here is derived from an EMBL/GenBank/DDBJ whole genome shotgun (WGS) entry which is preliminary data.</text>
</comment>
<feature type="domain" description="Enoyl reductase (ER)" evidence="6">
    <location>
        <begin position="10"/>
        <end position="326"/>
    </location>
</feature>
<dbReference type="GO" id="GO:0008270">
    <property type="term" value="F:zinc ion binding"/>
    <property type="evidence" value="ECO:0007669"/>
    <property type="project" value="InterPro"/>
</dbReference>
<evidence type="ECO:0000313" key="7">
    <source>
        <dbReference type="EMBL" id="KEQ51802.1"/>
    </source>
</evidence>
<dbReference type="EMBL" id="JFHR01000063">
    <property type="protein sequence ID" value="KEQ51802.1"/>
    <property type="molecule type" value="Genomic_DNA"/>
</dbReference>
<dbReference type="SUPFAM" id="SSF50129">
    <property type="entry name" value="GroES-like"/>
    <property type="match status" value="1"/>
</dbReference>
<keyword evidence="5" id="KW-0694">RNA-binding</keyword>
<accession>A0A081R9C9</accession>
<keyword evidence="3" id="KW-0963">Cytoplasm</keyword>
<dbReference type="InterPro" id="IPR011032">
    <property type="entry name" value="GroES-like_sf"/>
</dbReference>
<comment type="subunit">
    <text evidence="2">Homotetramer.</text>
</comment>
<dbReference type="GO" id="GO:0016491">
    <property type="term" value="F:oxidoreductase activity"/>
    <property type="evidence" value="ECO:0007669"/>
    <property type="project" value="InterPro"/>
</dbReference>
<dbReference type="PATRIC" id="fig|46429.4.peg.3928"/>
<keyword evidence="4" id="KW-0521">NADP</keyword>
<reference evidence="7 8" key="1">
    <citation type="submission" date="2014-02" db="EMBL/GenBank/DDBJ databases">
        <title>Whole genome sequence of Sphingobium chlorophenolicum NBRC 16172.</title>
        <authorList>
            <person name="Gan H.M."/>
            <person name="Gan H.Y."/>
            <person name="Chew T.H."/>
            <person name="Savka M.A."/>
        </authorList>
    </citation>
    <scope>NUCLEOTIDE SEQUENCE [LARGE SCALE GENOMIC DNA]</scope>
    <source>
        <strain evidence="7 8">NBRC 16172</strain>
    </source>
</reference>
<dbReference type="SUPFAM" id="SSF51735">
    <property type="entry name" value="NAD(P)-binding Rossmann-fold domains"/>
    <property type="match status" value="1"/>
</dbReference>
<proteinExistence type="predicted"/>
<evidence type="ECO:0000256" key="1">
    <source>
        <dbReference type="ARBA" id="ARBA00004496"/>
    </source>
</evidence>
<dbReference type="InterPro" id="IPR002364">
    <property type="entry name" value="Quin_OxRdtase/zeta-crystal_CS"/>
</dbReference>
<protein>
    <submittedName>
        <fullName evidence="7">Alcohol dehydrogenase zinc-binding domain protein</fullName>
    </submittedName>
</protein>
<dbReference type="SMART" id="SM00829">
    <property type="entry name" value="PKS_ER"/>
    <property type="match status" value="1"/>
</dbReference>
<dbReference type="PANTHER" id="PTHR44154:SF1">
    <property type="entry name" value="QUINONE OXIDOREDUCTASE"/>
    <property type="match status" value="1"/>
</dbReference>
<dbReference type="GO" id="GO:0005737">
    <property type="term" value="C:cytoplasm"/>
    <property type="evidence" value="ECO:0007669"/>
    <property type="project" value="UniProtKB-SubCell"/>
</dbReference>
<evidence type="ECO:0000313" key="8">
    <source>
        <dbReference type="Proteomes" id="UP000028411"/>
    </source>
</evidence>
<dbReference type="RefSeq" id="WP_037456055.1">
    <property type="nucleotide sequence ID" value="NZ_JFHR01000063.1"/>
</dbReference>
<evidence type="ECO:0000259" key="6">
    <source>
        <dbReference type="SMART" id="SM00829"/>
    </source>
</evidence>
<dbReference type="Gene3D" id="3.90.180.10">
    <property type="entry name" value="Medium-chain alcohol dehydrogenases, catalytic domain"/>
    <property type="match status" value="1"/>
</dbReference>
<dbReference type="InterPro" id="IPR013154">
    <property type="entry name" value="ADH-like_N"/>
</dbReference>
<dbReference type="Proteomes" id="UP000028411">
    <property type="component" value="Unassembled WGS sequence"/>
</dbReference>
<dbReference type="GO" id="GO:0003723">
    <property type="term" value="F:RNA binding"/>
    <property type="evidence" value="ECO:0007669"/>
    <property type="project" value="UniProtKB-KW"/>
</dbReference>
<evidence type="ECO:0000256" key="2">
    <source>
        <dbReference type="ARBA" id="ARBA00011881"/>
    </source>
</evidence>
<dbReference type="eggNOG" id="COG0604">
    <property type="taxonomic scope" value="Bacteria"/>
</dbReference>
<dbReference type="OrthoDB" id="9805883at2"/>
<evidence type="ECO:0000256" key="5">
    <source>
        <dbReference type="ARBA" id="ARBA00022884"/>
    </source>
</evidence>
<comment type="subcellular location">
    <subcellularLocation>
        <location evidence="1">Cytoplasm</location>
    </subcellularLocation>
</comment>
<dbReference type="AlphaFoldDB" id="A0A081R9C9"/>
<dbReference type="InterPro" id="IPR036291">
    <property type="entry name" value="NAD(P)-bd_dom_sf"/>
</dbReference>
<dbReference type="Pfam" id="PF13602">
    <property type="entry name" value="ADH_zinc_N_2"/>
    <property type="match status" value="1"/>
</dbReference>
<gene>
    <name evidence="7" type="ORF">BV95_03938</name>
</gene>
<dbReference type="InterPro" id="IPR020843">
    <property type="entry name" value="ER"/>
</dbReference>
<name>A0A081R9C9_SPHCR</name>
<dbReference type="Gene3D" id="3.40.50.720">
    <property type="entry name" value="NAD(P)-binding Rossmann-like Domain"/>
    <property type="match status" value="1"/>
</dbReference>
<evidence type="ECO:0000256" key="4">
    <source>
        <dbReference type="ARBA" id="ARBA00022857"/>
    </source>
</evidence>
<dbReference type="PANTHER" id="PTHR44154">
    <property type="entry name" value="QUINONE OXIDOREDUCTASE"/>
    <property type="match status" value="1"/>
</dbReference>
<evidence type="ECO:0000256" key="3">
    <source>
        <dbReference type="ARBA" id="ARBA00022490"/>
    </source>
</evidence>
<dbReference type="PROSITE" id="PS01162">
    <property type="entry name" value="QOR_ZETA_CRYSTAL"/>
    <property type="match status" value="1"/>
</dbReference>